<sequence length="20" mass="2423">MLLLDFVEQVWTFKKKKLVG</sequence>
<dbReference type="AlphaFoldDB" id="A0A2P2ND18"/>
<proteinExistence type="predicted"/>
<accession>A0A2P2ND18</accession>
<evidence type="ECO:0000313" key="1">
    <source>
        <dbReference type="EMBL" id="MBX40364.1"/>
    </source>
</evidence>
<reference evidence="1" key="1">
    <citation type="submission" date="2018-02" db="EMBL/GenBank/DDBJ databases">
        <title>Rhizophora mucronata_Transcriptome.</title>
        <authorList>
            <person name="Meera S.P."/>
            <person name="Sreeshan A."/>
            <person name="Augustine A."/>
        </authorList>
    </citation>
    <scope>NUCLEOTIDE SEQUENCE</scope>
    <source>
        <tissue evidence="1">Leaf</tissue>
    </source>
</reference>
<organism evidence="1">
    <name type="scientific">Rhizophora mucronata</name>
    <name type="common">Asiatic mangrove</name>
    <dbReference type="NCBI Taxonomy" id="61149"/>
    <lineage>
        <taxon>Eukaryota</taxon>
        <taxon>Viridiplantae</taxon>
        <taxon>Streptophyta</taxon>
        <taxon>Embryophyta</taxon>
        <taxon>Tracheophyta</taxon>
        <taxon>Spermatophyta</taxon>
        <taxon>Magnoliopsida</taxon>
        <taxon>eudicotyledons</taxon>
        <taxon>Gunneridae</taxon>
        <taxon>Pentapetalae</taxon>
        <taxon>rosids</taxon>
        <taxon>fabids</taxon>
        <taxon>Malpighiales</taxon>
        <taxon>Rhizophoraceae</taxon>
        <taxon>Rhizophora</taxon>
    </lineage>
</organism>
<dbReference type="EMBL" id="GGEC01059880">
    <property type="protein sequence ID" value="MBX40364.1"/>
    <property type="molecule type" value="Transcribed_RNA"/>
</dbReference>
<name>A0A2P2ND18_RHIMU</name>
<protein>
    <submittedName>
        <fullName evidence="1">Uncharacterized protein</fullName>
    </submittedName>
</protein>